<accession>A0AB34KY92</accession>
<evidence type="ECO:0000256" key="1">
    <source>
        <dbReference type="ARBA" id="ARBA00008140"/>
    </source>
</evidence>
<dbReference type="InterPro" id="IPR008580">
    <property type="entry name" value="PPPDE_dom"/>
</dbReference>
<evidence type="ECO:0000259" key="5">
    <source>
        <dbReference type="PROSITE" id="PS51858"/>
    </source>
</evidence>
<name>A0AB34KY92_9PEZI</name>
<reference evidence="6 7" key="1">
    <citation type="journal article" date="2020" name="Microbiol. Resour. Announc.">
        <title>Draft Genome Sequence of a Cladosporium Species Isolated from the Mesophotic Ascidian Didemnum maculosum.</title>
        <authorList>
            <person name="Gioti A."/>
            <person name="Siaperas R."/>
            <person name="Nikolaivits E."/>
            <person name="Le Goff G."/>
            <person name="Ouazzani J."/>
            <person name="Kotoulas G."/>
            <person name="Topakas E."/>
        </authorList>
    </citation>
    <scope>NUCLEOTIDE SEQUENCE [LARGE SCALE GENOMIC DNA]</scope>
    <source>
        <strain evidence="6 7">TM138-S3</strain>
    </source>
</reference>
<evidence type="ECO:0000256" key="2">
    <source>
        <dbReference type="ARBA" id="ARBA00022670"/>
    </source>
</evidence>
<feature type="compositionally biased region" description="Basic and acidic residues" evidence="4">
    <location>
        <begin position="197"/>
        <end position="215"/>
    </location>
</feature>
<feature type="compositionally biased region" description="Low complexity" evidence="4">
    <location>
        <begin position="13"/>
        <end position="22"/>
    </location>
</feature>
<comment type="similarity">
    <text evidence="1">Belongs to the DeSI family.</text>
</comment>
<keyword evidence="2" id="KW-0645">Protease</keyword>
<dbReference type="RefSeq" id="XP_069233078.1">
    <property type="nucleotide sequence ID" value="XM_069370034.1"/>
</dbReference>
<feature type="domain" description="PPPDE" evidence="5">
    <location>
        <begin position="25"/>
        <end position="175"/>
    </location>
</feature>
<evidence type="ECO:0000313" key="6">
    <source>
        <dbReference type="EMBL" id="KAL1589973.1"/>
    </source>
</evidence>
<feature type="compositionally biased region" description="Acidic residues" evidence="4">
    <location>
        <begin position="180"/>
        <end position="194"/>
    </location>
</feature>
<protein>
    <recommendedName>
        <fullName evidence="5">PPPDE domain-containing protein</fullName>
    </recommendedName>
</protein>
<sequence length="222" mass="24085">MAPQPKHKRHRSSASSRASQSLHKTEVTINVYDLLPPSPLSTILWTLGASLHHSGVALSFPSAPRRPSIEYAYGGHSTPVKTGVYHTPPLATPPGATFRCSILHGICFLSPEEIEAVVQRVAGRFLGREYDLLSRNCNHFTSELCAELTGRKAPGWLNRAAGVGGRVPCVVPKEWISVPDAEEEELEDGEEEGEGQGGEREGMLEESRRRERRDVGVAGAAG</sequence>
<dbReference type="GO" id="GO:0016579">
    <property type="term" value="P:protein deubiquitination"/>
    <property type="evidence" value="ECO:0007669"/>
    <property type="project" value="TreeGrafter"/>
</dbReference>
<dbReference type="PANTHER" id="PTHR12378">
    <property type="entry name" value="DESUMOYLATING ISOPEPTIDASE"/>
    <property type="match status" value="1"/>
</dbReference>
<evidence type="ECO:0000256" key="4">
    <source>
        <dbReference type="SAM" id="MobiDB-lite"/>
    </source>
</evidence>
<keyword evidence="7" id="KW-1185">Reference proteome</keyword>
<feature type="compositionally biased region" description="Basic residues" evidence="4">
    <location>
        <begin position="1"/>
        <end position="12"/>
    </location>
</feature>
<dbReference type="AlphaFoldDB" id="A0AB34KY92"/>
<keyword evidence="3" id="KW-0378">Hydrolase</keyword>
<dbReference type="Gene3D" id="3.90.1720.30">
    <property type="entry name" value="PPPDE domains"/>
    <property type="match status" value="1"/>
</dbReference>
<evidence type="ECO:0000256" key="3">
    <source>
        <dbReference type="ARBA" id="ARBA00022801"/>
    </source>
</evidence>
<dbReference type="PANTHER" id="PTHR12378:SF80">
    <property type="entry name" value="IP06716P-RELATED"/>
    <property type="match status" value="1"/>
</dbReference>
<dbReference type="EMBL" id="JAAQHG020000003">
    <property type="protein sequence ID" value="KAL1589973.1"/>
    <property type="molecule type" value="Genomic_DNA"/>
</dbReference>
<dbReference type="GO" id="GO:0101005">
    <property type="term" value="F:deubiquitinase activity"/>
    <property type="evidence" value="ECO:0007669"/>
    <property type="project" value="TreeGrafter"/>
</dbReference>
<organism evidence="6 7">
    <name type="scientific">Cladosporium halotolerans</name>
    <dbReference type="NCBI Taxonomy" id="1052096"/>
    <lineage>
        <taxon>Eukaryota</taxon>
        <taxon>Fungi</taxon>
        <taxon>Dikarya</taxon>
        <taxon>Ascomycota</taxon>
        <taxon>Pezizomycotina</taxon>
        <taxon>Dothideomycetes</taxon>
        <taxon>Dothideomycetidae</taxon>
        <taxon>Cladosporiales</taxon>
        <taxon>Cladosporiaceae</taxon>
        <taxon>Cladosporium</taxon>
    </lineage>
</organism>
<dbReference type="Pfam" id="PF05903">
    <property type="entry name" value="Peptidase_C97"/>
    <property type="match status" value="1"/>
</dbReference>
<dbReference type="InterPro" id="IPR042266">
    <property type="entry name" value="PPPDE_sf"/>
</dbReference>
<dbReference type="GeneID" id="96002872"/>
<gene>
    <name evidence="6" type="ORF">WHR41_01428</name>
</gene>
<dbReference type="GO" id="GO:0006508">
    <property type="term" value="P:proteolysis"/>
    <property type="evidence" value="ECO:0007669"/>
    <property type="project" value="UniProtKB-KW"/>
</dbReference>
<feature type="region of interest" description="Disordered" evidence="4">
    <location>
        <begin position="1"/>
        <end position="22"/>
    </location>
</feature>
<proteinExistence type="inferred from homology"/>
<dbReference type="Proteomes" id="UP000803884">
    <property type="component" value="Unassembled WGS sequence"/>
</dbReference>
<evidence type="ECO:0000313" key="7">
    <source>
        <dbReference type="Proteomes" id="UP000803884"/>
    </source>
</evidence>
<feature type="region of interest" description="Disordered" evidence="4">
    <location>
        <begin position="179"/>
        <end position="222"/>
    </location>
</feature>
<comment type="caution">
    <text evidence="6">The sequence shown here is derived from an EMBL/GenBank/DDBJ whole genome shotgun (WGS) entry which is preliminary data.</text>
</comment>
<dbReference type="SMART" id="SM01179">
    <property type="entry name" value="DUF862"/>
    <property type="match status" value="1"/>
</dbReference>
<dbReference type="PROSITE" id="PS51858">
    <property type="entry name" value="PPPDE"/>
    <property type="match status" value="1"/>
</dbReference>